<dbReference type="OrthoDB" id="170488at2157"/>
<name>A0A1N7F051_9EURY</name>
<dbReference type="AlphaFoldDB" id="A0A1N7F051"/>
<dbReference type="STRING" id="308853.SAMN05421752_105223"/>
<organism evidence="2 3">
    <name type="scientific">Natronorubrum thiooxidans</name>
    <dbReference type="NCBI Taxonomy" id="308853"/>
    <lineage>
        <taxon>Archaea</taxon>
        <taxon>Methanobacteriati</taxon>
        <taxon>Methanobacteriota</taxon>
        <taxon>Stenosarchaea group</taxon>
        <taxon>Halobacteria</taxon>
        <taxon>Halobacteriales</taxon>
        <taxon>Natrialbaceae</taxon>
        <taxon>Natronorubrum</taxon>
    </lineage>
</organism>
<accession>A0A1N7F051</accession>
<reference evidence="3" key="1">
    <citation type="submission" date="2017-01" db="EMBL/GenBank/DDBJ databases">
        <authorList>
            <person name="Varghese N."/>
            <person name="Submissions S."/>
        </authorList>
    </citation>
    <scope>NUCLEOTIDE SEQUENCE [LARGE SCALE GENOMIC DNA]</scope>
    <source>
        <strain evidence="3">type strain: HArc-</strain>
    </source>
</reference>
<evidence type="ECO:0000313" key="2">
    <source>
        <dbReference type="EMBL" id="SIR93728.1"/>
    </source>
</evidence>
<proteinExistence type="predicted"/>
<evidence type="ECO:0000313" key="3">
    <source>
        <dbReference type="Proteomes" id="UP000185936"/>
    </source>
</evidence>
<keyword evidence="3" id="KW-1185">Reference proteome</keyword>
<gene>
    <name evidence="2" type="ORF">SAMN05421752_105223</name>
</gene>
<sequence>MNRRQYLSYTGLAVVTATAGCLGSDDDDSEPAGGDATGDDADSANGESAETPPEFEDGPSELGEGIVFYTDPGDAEISFTPFEASFSSVIVDEANGRPV</sequence>
<dbReference type="RefSeq" id="WP_076608901.1">
    <property type="nucleotide sequence ID" value="NZ_FTNR01000005.1"/>
</dbReference>
<feature type="region of interest" description="Disordered" evidence="1">
    <location>
        <begin position="20"/>
        <end position="65"/>
    </location>
</feature>
<evidence type="ECO:0000256" key="1">
    <source>
        <dbReference type="SAM" id="MobiDB-lite"/>
    </source>
</evidence>
<dbReference type="Proteomes" id="UP000185936">
    <property type="component" value="Unassembled WGS sequence"/>
</dbReference>
<dbReference type="EMBL" id="FTNR01000005">
    <property type="protein sequence ID" value="SIR93728.1"/>
    <property type="molecule type" value="Genomic_DNA"/>
</dbReference>
<dbReference type="PROSITE" id="PS51257">
    <property type="entry name" value="PROKAR_LIPOPROTEIN"/>
    <property type="match status" value="1"/>
</dbReference>
<protein>
    <submittedName>
        <fullName evidence="2">Uncharacterized protein</fullName>
    </submittedName>
</protein>